<dbReference type="AlphaFoldDB" id="A0AAV2BVM5"/>
<gene>
    <name evidence="1" type="ORF">LARSCL_LOCUS21575</name>
</gene>
<reference evidence="1 2" key="1">
    <citation type="submission" date="2024-04" db="EMBL/GenBank/DDBJ databases">
        <authorList>
            <person name="Rising A."/>
            <person name="Reimegard J."/>
            <person name="Sonavane S."/>
            <person name="Akerstrom W."/>
            <person name="Nylinder S."/>
            <person name="Hedman E."/>
            <person name="Kallberg Y."/>
        </authorList>
    </citation>
    <scope>NUCLEOTIDE SEQUENCE [LARGE SCALE GENOMIC DNA]</scope>
</reference>
<organism evidence="1 2">
    <name type="scientific">Larinioides sclopetarius</name>
    <dbReference type="NCBI Taxonomy" id="280406"/>
    <lineage>
        <taxon>Eukaryota</taxon>
        <taxon>Metazoa</taxon>
        <taxon>Ecdysozoa</taxon>
        <taxon>Arthropoda</taxon>
        <taxon>Chelicerata</taxon>
        <taxon>Arachnida</taxon>
        <taxon>Araneae</taxon>
        <taxon>Araneomorphae</taxon>
        <taxon>Entelegynae</taxon>
        <taxon>Araneoidea</taxon>
        <taxon>Araneidae</taxon>
        <taxon>Larinioides</taxon>
    </lineage>
</organism>
<accession>A0AAV2BVM5</accession>
<comment type="caution">
    <text evidence="1">The sequence shown here is derived from an EMBL/GenBank/DDBJ whole genome shotgun (WGS) entry which is preliminary data.</text>
</comment>
<sequence length="41" mass="4784">MPQILKSILKIKLQLKYFYSQWSFLSHLGARETTNGKLLST</sequence>
<evidence type="ECO:0000313" key="1">
    <source>
        <dbReference type="EMBL" id="CAL1299790.1"/>
    </source>
</evidence>
<name>A0AAV2BVM5_9ARAC</name>
<keyword evidence="2" id="KW-1185">Reference proteome</keyword>
<protein>
    <submittedName>
        <fullName evidence="1">Uncharacterized protein</fullName>
    </submittedName>
</protein>
<dbReference type="Proteomes" id="UP001497382">
    <property type="component" value="Unassembled WGS sequence"/>
</dbReference>
<proteinExistence type="predicted"/>
<dbReference type="EMBL" id="CAXIEN010000519">
    <property type="protein sequence ID" value="CAL1299790.1"/>
    <property type="molecule type" value="Genomic_DNA"/>
</dbReference>
<evidence type="ECO:0000313" key="2">
    <source>
        <dbReference type="Proteomes" id="UP001497382"/>
    </source>
</evidence>